<proteinExistence type="predicted"/>
<keyword evidence="3" id="KW-1185">Reference proteome</keyword>
<organism evidence="2 3">
    <name type="scientific">Karstenula rhodostoma CBS 690.94</name>
    <dbReference type="NCBI Taxonomy" id="1392251"/>
    <lineage>
        <taxon>Eukaryota</taxon>
        <taxon>Fungi</taxon>
        <taxon>Dikarya</taxon>
        <taxon>Ascomycota</taxon>
        <taxon>Pezizomycotina</taxon>
        <taxon>Dothideomycetes</taxon>
        <taxon>Pleosporomycetidae</taxon>
        <taxon>Pleosporales</taxon>
        <taxon>Massarineae</taxon>
        <taxon>Didymosphaeriaceae</taxon>
        <taxon>Karstenula</taxon>
    </lineage>
</organism>
<reference evidence="2" key="1">
    <citation type="journal article" date="2020" name="Stud. Mycol.">
        <title>101 Dothideomycetes genomes: a test case for predicting lifestyles and emergence of pathogens.</title>
        <authorList>
            <person name="Haridas S."/>
            <person name="Albert R."/>
            <person name="Binder M."/>
            <person name="Bloem J."/>
            <person name="Labutti K."/>
            <person name="Salamov A."/>
            <person name="Andreopoulos B."/>
            <person name="Baker S."/>
            <person name="Barry K."/>
            <person name="Bills G."/>
            <person name="Bluhm B."/>
            <person name="Cannon C."/>
            <person name="Castanera R."/>
            <person name="Culley D."/>
            <person name="Daum C."/>
            <person name="Ezra D."/>
            <person name="Gonzalez J."/>
            <person name="Henrissat B."/>
            <person name="Kuo A."/>
            <person name="Liang C."/>
            <person name="Lipzen A."/>
            <person name="Lutzoni F."/>
            <person name="Magnuson J."/>
            <person name="Mondo S."/>
            <person name="Nolan M."/>
            <person name="Ohm R."/>
            <person name="Pangilinan J."/>
            <person name="Park H.-J."/>
            <person name="Ramirez L."/>
            <person name="Alfaro M."/>
            <person name="Sun H."/>
            <person name="Tritt A."/>
            <person name="Yoshinaga Y."/>
            <person name="Zwiers L.-H."/>
            <person name="Turgeon B."/>
            <person name="Goodwin S."/>
            <person name="Spatafora J."/>
            <person name="Crous P."/>
            <person name="Grigoriev I."/>
        </authorList>
    </citation>
    <scope>NUCLEOTIDE SEQUENCE</scope>
    <source>
        <strain evidence="2">CBS 690.94</strain>
    </source>
</reference>
<feature type="region of interest" description="Disordered" evidence="1">
    <location>
        <begin position="44"/>
        <end position="95"/>
    </location>
</feature>
<name>A0A9P4PBU9_9PLEO</name>
<evidence type="ECO:0000313" key="3">
    <source>
        <dbReference type="Proteomes" id="UP000799764"/>
    </source>
</evidence>
<protein>
    <submittedName>
        <fullName evidence="2">Uncharacterized protein</fullName>
    </submittedName>
</protein>
<feature type="region of interest" description="Disordered" evidence="1">
    <location>
        <begin position="1"/>
        <end position="20"/>
    </location>
</feature>
<sequence length="95" mass="10266">MLKVAETGSLSVGGSSHTTLPNPHTFHVILASTKVHLSITTTTTTTTIEPNTQCPKHHTTTSPSHRPTHRPIHRSHILTHSDTTSPRIIPSPINA</sequence>
<dbReference type="Proteomes" id="UP000799764">
    <property type="component" value="Unassembled WGS sequence"/>
</dbReference>
<comment type="caution">
    <text evidence="2">The sequence shown here is derived from an EMBL/GenBank/DDBJ whole genome shotgun (WGS) entry which is preliminary data.</text>
</comment>
<feature type="compositionally biased region" description="Basic residues" evidence="1">
    <location>
        <begin position="66"/>
        <end position="77"/>
    </location>
</feature>
<dbReference type="EMBL" id="MU001506">
    <property type="protein sequence ID" value="KAF2441062.1"/>
    <property type="molecule type" value="Genomic_DNA"/>
</dbReference>
<evidence type="ECO:0000313" key="2">
    <source>
        <dbReference type="EMBL" id="KAF2441062.1"/>
    </source>
</evidence>
<dbReference type="AlphaFoldDB" id="A0A9P4PBU9"/>
<feature type="compositionally biased region" description="Polar residues" evidence="1">
    <location>
        <begin position="8"/>
        <end position="20"/>
    </location>
</feature>
<gene>
    <name evidence="2" type="ORF">P171DRAFT_434748</name>
</gene>
<evidence type="ECO:0000256" key="1">
    <source>
        <dbReference type="SAM" id="MobiDB-lite"/>
    </source>
</evidence>
<accession>A0A9P4PBU9</accession>